<comment type="subunit">
    <text evidence="3">Monomer.</text>
</comment>
<dbReference type="Gene3D" id="2.70.220.10">
    <property type="entry name" value="Ganglioside GM2 activator"/>
    <property type="match status" value="2"/>
</dbReference>
<dbReference type="EMBL" id="PDNB01000079">
    <property type="protein sequence ID" value="PGH11004.1"/>
    <property type="molecule type" value="Genomic_DNA"/>
</dbReference>
<feature type="chain" id="PRO_5013333033" description="Phosphatidylglycerol/phosphatidylinositol transfer protein" evidence="8">
    <location>
        <begin position="20"/>
        <end position="175"/>
    </location>
</feature>
<dbReference type="InterPro" id="IPR014756">
    <property type="entry name" value="Ig_E-set"/>
</dbReference>
<protein>
    <recommendedName>
        <fullName evidence="4">Phosphatidylglycerol/phosphatidylinositol transfer protein</fullName>
    </recommendedName>
</protein>
<feature type="signal peptide" evidence="8">
    <location>
        <begin position="1"/>
        <end position="19"/>
    </location>
</feature>
<evidence type="ECO:0000256" key="8">
    <source>
        <dbReference type="SAM" id="SignalP"/>
    </source>
</evidence>
<dbReference type="InterPro" id="IPR033917">
    <property type="entry name" value="ML_PG-PI_TP"/>
</dbReference>
<dbReference type="OrthoDB" id="6409159at2759"/>
<comment type="similarity">
    <text evidence="2">Belongs to the NPC2 family.</text>
</comment>
<accession>A0A2B7XGZ6</accession>
<keyword evidence="5" id="KW-0813">Transport</keyword>
<dbReference type="GO" id="GO:0032366">
    <property type="term" value="P:intracellular sterol transport"/>
    <property type="evidence" value="ECO:0007669"/>
    <property type="project" value="InterPro"/>
</dbReference>
<organism evidence="10 11">
    <name type="scientific">Helicocarpus griseus UAMH5409</name>
    <dbReference type="NCBI Taxonomy" id="1447875"/>
    <lineage>
        <taxon>Eukaryota</taxon>
        <taxon>Fungi</taxon>
        <taxon>Dikarya</taxon>
        <taxon>Ascomycota</taxon>
        <taxon>Pezizomycotina</taxon>
        <taxon>Eurotiomycetes</taxon>
        <taxon>Eurotiomycetidae</taxon>
        <taxon>Onygenales</taxon>
        <taxon>Ajellomycetaceae</taxon>
        <taxon>Helicocarpus</taxon>
    </lineage>
</organism>
<dbReference type="InterPro" id="IPR003172">
    <property type="entry name" value="ML_dom"/>
</dbReference>
<dbReference type="Pfam" id="PF02221">
    <property type="entry name" value="E1_DerP2_DerF2"/>
    <property type="match status" value="1"/>
</dbReference>
<evidence type="ECO:0000256" key="1">
    <source>
        <dbReference type="ARBA" id="ARBA00002053"/>
    </source>
</evidence>
<dbReference type="SMART" id="SM00737">
    <property type="entry name" value="ML"/>
    <property type="match status" value="1"/>
</dbReference>
<comment type="function">
    <text evidence="1">Catalyzes the intermembrane transfer of phosphatidylglycerol and phosphatidylinositol.</text>
</comment>
<dbReference type="Proteomes" id="UP000223968">
    <property type="component" value="Unassembled WGS sequence"/>
</dbReference>
<keyword evidence="6 8" id="KW-0732">Signal</keyword>
<dbReference type="SUPFAM" id="SSF81296">
    <property type="entry name" value="E set domains"/>
    <property type="match status" value="1"/>
</dbReference>
<reference evidence="10 11" key="1">
    <citation type="submission" date="2017-10" db="EMBL/GenBank/DDBJ databases">
        <title>Comparative genomics in systemic dimorphic fungi from Ajellomycetaceae.</title>
        <authorList>
            <person name="Munoz J.F."/>
            <person name="Mcewen J.G."/>
            <person name="Clay O.K."/>
            <person name="Cuomo C.A."/>
        </authorList>
    </citation>
    <scope>NUCLEOTIDE SEQUENCE [LARGE SCALE GENOMIC DNA]</scope>
    <source>
        <strain evidence="10 11">UAMH5409</strain>
    </source>
</reference>
<feature type="domain" description="MD-2-related lipid-recognition" evidence="9">
    <location>
        <begin position="50"/>
        <end position="171"/>
    </location>
</feature>
<evidence type="ECO:0000313" key="11">
    <source>
        <dbReference type="Proteomes" id="UP000223968"/>
    </source>
</evidence>
<evidence type="ECO:0000256" key="2">
    <source>
        <dbReference type="ARBA" id="ARBA00006370"/>
    </source>
</evidence>
<sequence length="175" mass="19009">MHLTASSIVALFCSSLAVAAPSLQFLAEQQTPLGFLNTNNHLSVPGNNPLTYCSAPDNDILTIESVDLSPSPPVPGQTLTINATGTFHQQVDEGAKVQVQVNYGFIRLINKEADLCTEIKNVDLNCPLKKGNMSFTKSVDLPKEIPPGQYTVMADVYTKNQERITCLQAQVTFNI</sequence>
<comment type="caution">
    <text evidence="10">The sequence shown here is derived from an EMBL/GenBank/DDBJ whole genome shotgun (WGS) entry which is preliminary data.</text>
</comment>
<dbReference type="InterPro" id="IPR039670">
    <property type="entry name" value="NPC2-like"/>
</dbReference>
<evidence type="ECO:0000259" key="9">
    <source>
        <dbReference type="SMART" id="SM00737"/>
    </source>
</evidence>
<dbReference type="InterPro" id="IPR036846">
    <property type="entry name" value="GM2-AP_sf"/>
</dbReference>
<gene>
    <name evidence="10" type="ORF">AJ79_05155</name>
</gene>
<dbReference type="CDD" id="cd00917">
    <property type="entry name" value="PG-PI_TP"/>
    <property type="match status" value="1"/>
</dbReference>
<keyword evidence="11" id="KW-1185">Reference proteome</keyword>
<keyword evidence="7" id="KW-0445">Lipid transport</keyword>
<evidence type="ECO:0000256" key="3">
    <source>
        <dbReference type="ARBA" id="ARBA00011245"/>
    </source>
</evidence>
<name>A0A2B7XGZ6_9EURO</name>
<dbReference type="PANTHER" id="PTHR11306:SF0">
    <property type="entry name" value="PHOSPHATIDYLGLYCEROL_PHOSPHATIDYLINOSITOL TRANSFER PROTEIN"/>
    <property type="match status" value="1"/>
</dbReference>
<evidence type="ECO:0000256" key="6">
    <source>
        <dbReference type="ARBA" id="ARBA00022729"/>
    </source>
</evidence>
<dbReference type="GO" id="GO:0032934">
    <property type="term" value="F:sterol binding"/>
    <property type="evidence" value="ECO:0007669"/>
    <property type="project" value="InterPro"/>
</dbReference>
<evidence type="ECO:0000256" key="7">
    <source>
        <dbReference type="ARBA" id="ARBA00023055"/>
    </source>
</evidence>
<evidence type="ECO:0000313" key="10">
    <source>
        <dbReference type="EMBL" id="PGH11004.1"/>
    </source>
</evidence>
<evidence type="ECO:0000256" key="5">
    <source>
        <dbReference type="ARBA" id="ARBA00022448"/>
    </source>
</evidence>
<dbReference type="PANTHER" id="PTHR11306">
    <property type="entry name" value="NIEMANN PICK TYPE C2 PROTEIN NPC2-RELATED"/>
    <property type="match status" value="1"/>
</dbReference>
<proteinExistence type="inferred from homology"/>
<dbReference type="AlphaFoldDB" id="A0A2B7XGZ6"/>
<dbReference type="STRING" id="1447875.A0A2B7XGZ6"/>
<evidence type="ECO:0000256" key="4">
    <source>
        <dbReference type="ARBA" id="ARBA00016056"/>
    </source>
</evidence>